<dbReference type="STRING" id="1666911.HLUCCA11_22875"/>
<dbReference type="Proteomes" id="UP000050465">
    <property type="component" value="Unassembled WGS sequence"/>
</dbReference>
<comment type="caution">
    <text evidence="2">The sequence shown here is derived from an EMBL/GenBank/DDBJ whole genome shotgun (WGS) entry which is preliminary data.</text>
</comment>
<protein>
    <submittedName>
        <fullName evidence="2">Uncharacterized protein</fullName>
    </submittedName>
</protein>
<reference evidence="2 3" key="1">
    <citation type="submission" date="2015-09" db="EMBL/GenBank/DDBJ databases">
        <title>Identification and resolution of microdiversity through metagenomic sequencing of parallel consortia.</title>
        <authorList>
            <person name="Nelson W.C."/>
            <person name="Romine M.F."/>
            <person name="Lindemann S.R."/>
        </authorList>
    </citation>
    <scope>NUCLEOTIDE SEQUENCE [LARGE SCALE GENOMIC DNA]</scope>
    <source>
        <strain evidence="2">Ana</strain>
    </source>
</reference>
<evidence type="ECO:0000313" key="2">
    <source>
        <dbReference type="EMBL" id="KPQ31845.1"/>
    </source>
</evidence>
<organism evidence="2 3">
    <name type="scientific">Phormidesmis priestleyi Ana</name>
    <dbReference type="NCBI Taxonomy" id="1666911"/>
    <lineage>
        <taxon>Bacteria</taxon>
        <taxon>Bacillati</taxon>
        <taxon>Cyanobacteriota</taxon>
        <taxon>Cyanophyceae</taxon>
        <taxon>Leptolyngbyales</taxon>
        <taxon>Leptolyngbyaceae</taxon>
        <taxon>Phormidesmis</taxon>
    </lineage>
</organism>
<sequence>MLAVREKFLSREPYTKKKRVLIGFIGLILPIAVAMIAFNSFVRRAEDNNRTSYLITQGETIYKDEELQKIIVSSLKNPAIVSVVEENENWIKIQKELYAFSSIALVSQDCSFLPICEISIYPGKNIRMFPNSADESIFGETESIQTFDRLDFSYDENWYQFRLVGYIKK</sequence>
<proteinExistence type="predicted"/>
<keyword evidence="1" id="KW-0812">Transmembrane</keyword>
<dbReference type="AlphaFoldDB" id="A0A0P8BSX7"/>
<evidence type="ECO:0000256" key="1">
    <source>
        <dbReference type="SAM" id="Phobius"/>
    </source>
</evidence>
<gene>
    <name evidence="2" type="ORF">HLUCCA11_22875</name>
</gene>
<name>A0A0P8BSX7_9CYAN</name>
<evidence type="ECO:0000313" key="3">
    <source>
        <dbReference type="Proteomes" id="UP000050465"/>
    </source>
</evidence>
<keyword evidence="1" id="KW-0472">Membrane</keyword>
<feature type="transmembrane region" description="Helical" evidence="1">
    <location>
        <begin position="20"/>
        <end position="42"/>
    </location>
</feature>
<keyword evidence="1" id="KW-1133">Transmembrane helix</keyword>
<dbReference type="EMBL" id="LJZR01000080">
    <property type="protein sequence ID" value="KPQ31845.1"/>
    <property type="molecule type" value="Genomic_DNA"/>
</dbReference>
<accession>A0A0P8BSX7</accession>